<dbReference type="Pfam" id="PF03184">
    <property type="entry name" value="DDE_1"/>
    <property type="match status" value="1"/>
</dbReference>
<dbReference type="SUPFAM" id="SSF46689">
    <property type="entry name" value="Homeodomain-like"/>
    <property type="match status" value="1"/>
</dbReference>
<sequence length="418" mass="47602">MGKTRKLFMTTKVKAKIILHCQQNPSLTLREICEWAFTTQNLPSMPSTAAMSRALRKSIDEKTLKCRPNMKLLQPVTCADFETELVAWIDDCEEYGVQVTYGAIKEYAAKISAAYPKCAKLKFSQGWICKFLSRHNLRKRGVFGEAASIDENLVSSGRTDTQELTRSYSPQDVYNLDETAYFYCYEAKHTISKKQIKGRKVQKKRITIALAVNADGSDKRQLKIIGNARNPRWLVRRGALQNPLDYSGTAKGWMTSPVFYDWLRQFNEEMLYLQRRVILLVDNASPHRLNTTFSNVTLGFLPPNTTAYLQPLDAGIISAFKKKIRQRKTTAVLSKLEDLMSKHKPLGTRPSAKERAKIFVFETEVAVKWAEEAWAEVTQTTIKNCWKHADILGDDLDQPALNNESHNRDAASISFMLN</sequence>
<dbReference type="InterPro" id="IPR006600">
    <property type="entry name" value="HTH_CenpB_DNA-bd_dom"/>
</dbReference>
<name>A0A6G0XVK4_9STRA</name>
<dbReference type="PANTHER" id="PTHR19303">
    <property type="entry name" value="TRANSPOSON"/>
    <property type="match status" value="1"/>
</dbReference>
<evidence type="ECO:0000313" key="3">
    <source>
        <dbReference type="EMBL" id="KAF0744489.1"/>
    </source>
</evidence>
<reference evidence="3 4" key="1">
    <citation type="submission" date="2019-07" db="EMBL/GenBank/DDBJ databases">
        <title>Genomics analysis of Aphanomyces spp. identifies a new class of oomycete effector associated with host adaptation.</title>
        <authorList>
            <person name="Gaulin E."/>
        </authorList>
    </citation>
    <scope>NUCLEOTIDE SEQUENCE [LARGE SCALE GENOMIC DNA]</scope>
    <source>
        <strain evidence="3 4">ATCC 201684</strain>
    </source>
</reference>
<feature type="domain" description="HTH CENPB-type" evidence="2">
    <location>
        <begin position="69"/>
        <end position="141"/>
    </location>
</feature>
<dbReference type="PANTHER" id="PTHR19303:SF73">
    <property type="entry name" value="PROTEIN PDC2"/>
    <property type="match status" value="1"/>
</dbReference>
<protein>
    <recommendedName>
        <fullName evidence="2">HTH CENPB-type domain-containing protein</fullName>
    </recommendedName>
</protein>
<dbReference type="GO" id="GO:0003677">
    <property type="term" value="F:DNA binding"/>
    <property type="evidence" value="ECO:0007669"/>
    <property type="project" value="UniProtKB-KW"/>
</dbReference>
<dbReference type="GO" id="GO:0005634">
    <property type="term" value="C:nucleus"/>
    <property type="evidence" value="ECO:0007669"/>
    <property type="project" value="TreeGrafter"/>
</dbReference>
<accession>A0A6G0XVK4</accession>
<keyword evidence="4" id="KW-1185">Reference proteome</keyword>
<keyword evidence="1" id="KW-0238">DNA-binding</keyword>
<evidence type="ECO:0000313" key="4">
    <source>
        <dbReference type="Proteomes" id="UP000481153"/>
    </source>
</evidence>
<dbReference type="AlphaFoldDB" id="A0A6G0XVK4"/>
<dbReference type="SMART" id="SM00674">
    <property type="entry name" value="CENPB"/>
    <property type="match status" value="1"/>
</dbReference>
<dbReference type="InterPro" id="IPR009057">
    <property type="entry name" value="Homeodomain-like_sf"/>
</dbReference>
<dbReference type="Pfam" id="PF03221">
    <property type="entry name" value="HTH_Tnp_Tc5"/>
    <property type="match status" value="1"/>
</dbReference>
<dbReference type="Proteomes" id="UP000481153">
    <property type="component" value="Unassembled WGS sequence"/>
</dbReference>
<evidence type="ECO:0000256" key="1">
    <source>
        <dbReference type="ARBA" id="ARBA00023125"/>
    </source>
</evidence>
<dbReference type="Gene3D" id="3.30.420.10">
    <property type="entry name" value="Ribonuclease H-like superfamily/Ribonuclease H"/>
    <property type="match status" value="1"/>
</dbReference>
<evidence type="ECO:0000259" key="2">
    <source>
        <dbReference type="PROSITE" id="PS51253"/>
    </source>
</evidence>
<dbReference type="PROSITE" id="PS51253">
    <property type="entry name" value="HTH_CENPB"/>
    <property type="match status" value="1"/>
</dbReference>
<gene>
    <name evidence="3" type="ORF">Ae201684_000965</name>
</gene>
<dbReference type="Gene3D" id="1.10.10.60">
    <property type="entry name" value="Homeodomain-like"/>
    <property type="match status" value="1"/>
</dbReference>
<dbReference type="InterPro" id="IPR004875">
    <property type="entry name" value="DDE_SF_endonuclease_dom"/>
</dbReference>
<organism evidence="3 4">
    <name type="scientific">Aphanomyces euteiches</name>
    <dbReference type="NCBI Taxonomy" id="100861"/>
    <lineage>
        <taxon>Eukaryota</taxon>
        <taxon>Sar</taxon>
        <taxon>Stramenopiles</taxon>
        <taxon>Oomycota</taxon>
        <taxon>Saprolegniomycetes</taxon>
        <taxon>Saprolegniales</taxon>
        <taxon>Verrucalvaceae</taxon>
        <taxon>Aphanomyces</taxon>
    </lineage>
</organism>
<comment type="caution">
    <text evidence="3">The sequence shown here is derived from an EMBL/GenBank/DDBJ whole genome shotgun (WGS) entry which is preliminary data.</text>
</comment>
<dbReference type="VEuPathDB" id="FungiDB:AeMF1_021681"/>
<dbReference type="EMBL" id="VJMJ01000009">
    <property type="protein sequence ID" value="KAF0744489.1"/>
    <property type="molecule type" value="Genomic_DNA"/>
</dbReference>
<proteinExistence type="predicted"/>
<dbReference type="InterPro" id="IPR050863">
    <property type="entry name" value="CenT-Element_Derived"/>
</dbReference>
<dbReference type="InterPro" id="IPR036397">
    <property type="entry name" value="RNaseH_sf"/>
</dbReference>